<dbReference type="AlphaFoldDB" id="A0A8D1WU62"/>
<dbReference type="Ensembl" id="ENSSSCT00060102420.1">
    <property type="protein sequence ID" value="ENSSSCP00060044621.1"/>
    <property type="gene ID" value="ENSSSCG00060074874.1"/>
</dbReference>
<evidence type="ECO:0000313" key="2">
    <source>
        <dbReference type="Ensembl" id="ENSSSCP00060044621.1"/>
    </source>
</evidence>
<dbReference type="Proteomes" id="UP000694723">
    <property type="component" value="Unplaced"/>
</dbReference>
<protein>
    <submittedName>
        <fullName evidence="2">Uncharacterized protein</fullName>
    </submittedName>
</protein>
<proteinExistence type="predicted"/>
<feature type="transmembrane region" description="Helical" evidence="1">
    <location>
        <begin position="73"/>
        <end position="97"/>
    </location>
</feature>
<evidence type="ECO:0000256" key="1">
    <source>
        <dbReference type="SAM" id="Phobius"/>
    </source>
</evidence>
<sequence length="102" mass="11748">MNMQVHVSFLSRVLSGYMLKSGIAESYGSSMYRFLSYLHTVLHSGWTSLHSHQQCRRVPFSPQPLKHLLSVDLLMMAILTGVRWYLMVVLICISVIIRDVKH</sequence>
<evidence type="ECO:0000313" key="3">
    <source>
        <dbReference type="Proteomes" id="UP000694723"/>
    </source>
</evidence>
<accession>A0A8D1WU62</accession>
<name>A0A8D1WU62_PIG</name>
<keyword evidence="1" id="KW-0812">Transmembrane</keyword>
<reference evidence="2" key="1">
    <citation type="submission" date="2025-08" db="UniProtKB">
        <authorList>
            <consortium name="Ensembl"/>
        </authorList>
    </citation>
    <scope>IDENTIFICATION</scope>
</reference>
<keyword evidence="1" id="KW-1133">Transmembrane helix</keyword>
<keyword evidence="1" id="KW-0472">Membrane</keyword>
<organism evidence="2 3">
    <name type="scientific">Sus scrofa</name>
    <name type="common">Pig</name>
    <dbReference type="NCBI Taxonomy" id="9823"/>
    <lineage>
        <taxon>Eukaryota</taxon>
        <taxon>Metazoa</taxon>
        <taxon>Chordata</taxon>
        <taxon>Craniata</taxon>
        <taxon>Vertebrata</taxon>
        <taxon>Euteleostomi</taxon>
        <taxon>Mammalia</taxon>
        <taxon>Eutheria</taxon>
        <taxon>Laurasiatheria</taxon>
        <taxon>Artiodactyla</taxon>
        <taxon>Suina</taxon>
        <taxon>Suidae</taxon>
        <taxon>Sus</taxon>
    </lineage>
</organism>